<feature type="domain" description="PIPK" evidence="2">
    <location>
        <begin position="37"/>
        <end position="312"/>
    </location>
</feature>
<dbReference type="PANTHER" id="PTHR23086">
    <property type="entry name" value="PHOSPHATIDYLINOSITOL-4-PHOSPHATE 5-KINASE"/>
    <property type="match status" value="1"/>
</dbReference>
<dbReference type="SUPFAM" id="SSF56104">
    <property type="entry name" value="SAICAR synthase-like"/>
    <property type="match status" value="1"/>
</dbReference>
<dbReference type="CDD" id="cd00139">
    <property type="entry name" value="PIPKc"/>
    <property type="match status" value="1"/>
</dbReference>
<dbReference type="PANTHER" id="PTHR23086:SF8">
    <property type="entry name" value="PHOSPHATIDYLINOSITOL 5-PHOSPHATE 4-KINASE, ISOFORM A"/>
    <property type="match status" value="1"/>
</dbReference>
<dbReference type="GO" id="GO:0005524">
    <property type="term" value="F:ATP binding"/>
    <property type="evidence" value="ECO:0007669"/>
    <property type="project" value="UniProtKB-UniRule"/>
</dbReference>
<dbReference type="InterPro" id="IPR002498">
    <property type="entry name" value="PInositol-4-P-4/5-kinase_core"/>
</dbReference>
<evidence type="ECO:0000259" key="2">
    <source>
        <dbReference type="PROSITE" id="PS51455"/>
    </source>
</evidence>
<dbReference type="SMART" id="SM00330">
    <property type="entry name" value="PIPKc"/>
    <property type="match status" value="1"/>
</dbReference>
<keyword evidence="1" id="KW-0547">Nucleotide-binding</keyword>
<keyword evidence="1" id="KW-0418">Kinase</keyword>
<dbReference type="GO" id="GO:0016308">
    <property type="term" value="F:1-phosphatidylinositol-4-phosphate 5-kinase activity"/>
    <property type="evidence" value="ECO:0007669"/>
    <property type="project" value="TreeGrafter"/>
</dbReference>
<protein>
    <recommendedName>
        <fullName evidence="2">PIPK domain-containing protein</fullName>
    </recommendedName>
</protein>
<gene>
    <name evidence="3" type="ORF">LSP00402_LOCUS18414</name>
</gene>
<dbReference type="GO" id="GO:0005886">
    <property type="term" value="C:plasma membrane"/>
    <property type="evidence" value="ECO:0007669"/>
    <property type="project" value="TreeGrafter"/>
</dbReference>
<dbReference type="Pfam" id="PF01504">
    <property type="entry name" value="PIP5K"/>
    <property type="match status" value="1"/>
</dbReference>
<evidence type="ECO:0000313" key="3">
    <source>
        <dbReference type="EMBL" id="CAD9774421.1"/>
    </source>
</evidence>
<dbReference type="EMBL" id="HBHP01029888">
    <property type="protein sequence ID" value="CAD9774421.1"/>
    <property type="molecule type" value="Transcribed_RNA"/>
</dbReference>
<dbReference type="InterPro" id="IPR027484">
    <property type="entry name" value="PInositol-4-P-5-kinase_N"/>
</dbReference>
<accession>A0A7S2TZG0</accession>
<proteinExistence type="predicted"/>
<keyword evidence="1" id="KW-0808">Transferase</keyword>
<dbReference type="PROSITE" id="PS51455">
    <property type="entry name" value="PIPK"/>
    <property type="match status" value="1"/>
</dbReference>
<dbReference type="GO" id="GO:0046854">
    <property type="term" value="P:phosphatidylinositol phosphate biosynthetic process"/>
    <property type="evidence" value="ECO:0007669"/>
    <property type="project" value="TreeGrafter"/>
</dbReference>
<reference evidence="3" key="1">
    <citation type="submission" date="2021-01" db="EMBL/GenBank/DDBJ databases">
        <authorList>
            <person name="Corre E."/>
            <person name="Pelletier E."/>
            <person name="Niang G."/>
            <person name="Scheremetjew M."/>
            <person name="Finn R."/>
            <person name="Kale V."/>
            <person name="Holt S."/>
            <person name="Cochrane G."/>
            <person name="Meng A."/>
            <person name="Brown T."/>
            <person name="Cohen L."/>
        </authorList>
    </citation>
    <scope>NUCLEOTIDE SEQUENCE</scope>
    <source>
        <strain evidence="3">CCMP622</strain>
    </source>
</reference>
<dbReference type="InterPro" id="IPR027483">
    <property type="entry name" value="PInositol-4-P-4/5-kinase_C_sf"/>
</dbReference>
<keyword evidence="1" id="KW-0067">ATP-binding</keyword>
<sequence>MGNAADVGGGPAVGLTSGERAKMAFLENVKKNKFASLPRIVKDHPQYVLAKCVADGIKTVLKKDQKNSPTMTVSKGKKAQEEAITFKIPMKVGGNWTTFDFTAFGDKFYKSLRRKFQVEGEFKTSFDRPFQEFKSNSKSGAYFFFTNDGKYLVKTIKESESRALRNILPQYHHHMTFNEDSILNKILGLYRIQFPRPFRGHSTFNIVVLESLFGSNRFVHKIYDLKGSFKGRTAKEEDIQRAPNERTTNAILMDNDLRAEKKGIMLRPDVAAKIKKQILSDTDWLKSQGMVDYSLIVGIWVEGSIRIKIPRF</sequence>
<dbReference type="Gene3D" id="3.30.810.10">
    <property type="entry name" value="2-Layer Sandwich"/>
    <property type="match status" value="1"/>
</dbReference>
<organism evidence="3">
    <name type="scientific">Lotharella oceanica</name>
    <dbReference type="NCBI Taxonomy" id="641309"/>
    <lineage>
        <taxon>Eukaryota</taxon>
        <taxon>Sar</taxon>
        <taxon>Rhizaria</taxon>
        <taxon>Cercozoa</taxon>
        <taxon>Chlorarachniophyceae</taxon>
        <taxon>Lotharella</taxon>
    </lineage>
</organism>
<dbReference type="Gene3D" id="3.30.800.10">
    <property type="entry name" value="Phosphatidylinositol Phosphate Kinase II Beta"/>
    <property type="match status" value="1"/>
</dbReference>
<evidence type="ECO:0000256" key="1">
    <source>
        <dbReference type="PROSITE-ProRule" id="PRU00781"/>
    </source>
</evidence>
<dbReference type="InterPro" id="IPR023610">
    <property type="entry name" value="PInositol-4/5-P-5/4-kinase"/>
</dbReference>
<name>A0A7S2TZG0_9EUKA</name>
<dbReference type="AlphaFoldDB" id="A0A7S2TZG0"/>